<organism evidence="2 3">
    <name type="scientific">Cognatiluteimonas weifangensis</name>
    <dbReference type="NCBI Taxonomy" id="2303539"/>
    <lineage>
        <taxon>Bacteria</taxon>
        <taxon>Pseudomonadati</taxon>
        <taxon>Pseudomonadota</taxon>
        <taxon>Gammaproteobacteria</taxon>
        <taxon>Lysobacterales</taxon>
        <taxon>Lysobacteraceae</taxon>
        <taxon>Cognatiluteimonas</taxon>
    </lineage>
</organism>
<evidence type="ECO:0008006" key="4">
    <source>
        <dbReference type="Google" id="ProtNLM"/>
    </source>
</evidence>
<comment type="caution">
    <text evidence="2">The sequence shown here is derived from an EMBL/GenBank/DDBJ whole genome shotgun (WGS) entry which is preliminary data.</text>
</comment>
<evidence type="ECO:0000256" key="1">
    <source>
        <dbReference type="SAM" id="MobiDB-lite"/>
    </source>
</evidence>
<dbReference type="InterPro" id="IPR013324">
    <property type="entry name" value="RNA_pol_sigma_r3/r4-like"/>
</dbReference>
<dbReference type="SUPFAM" id="SSF88659">
    <property type="entry name" value="Sigma3 and sigma4 domains of RNA polymerase sigma factors"/>
    <property type="match status" value="1"/>
</dbReference>
<dbReference type="RefSeq" id="WP_117203491.1">
    <property type="nucleotide sequence ID" value="NZ_JBHTBK010000022.1"/>
</dbReference>
<dbReference type="Proteomes" id="UP000262917">
    <property type="component" value="Unassembled WGS sequence"/>
</dbReference>
<gene>
    <name evidence="2" type="ORF">D0Y53_11625</name>
</gene>
<name>A0A372DHS7_9GAMM</name>
<proteinExistence type="predicted"/>
<protein>
    <recommendedName>
        <fullName evidence="4">RNA polymerase sigma factor 70 region 4 type 2 domain-containing protein</fullName>
    </recommendedName>
</protein>
<dbReference type="AlphaFoldDB" id="A0A372DHS7"/>
<dbReference type="OrthoDB" id="5966099at2"/>
<evidence type="ECO:0000313" key="3">
    <source>
        <dbReference type="Proteomes" id="UP000262917"/>
    </source>
</evidence>
<dbReference type="EMBL" id="QVPD01000015">
    <property type="protein sequence ID" value="RFP59083.1"/>
    <property type="molecule type" value="Genomic_DNA"/>
</dbReference>
<accession>A0A372DHS7</accession>
<keyword evidence="3" id="KW-1185">Reference proteome</keyword>
<dbReference type="Gene3D" id="1.20.140.160">
    <property type="match status" value="1"/>
</dbReference>
<reference evidence="2 3" key="1">
    <citation type="submission" date="2018-08" db="EMBL/GenBank/DDBJ databases">
        <title>Lysobacter weifangensis sp. nov., a new member of the family 'Xanthomonadaceae', isolated from soil in a farmland.</title>
        <authorList>
            <person name="Zhao H."/>
        </authorList>
    </citation>
    <scope>NUCLEOTIDE SEQUENCE [LARGE SCALE GENOMIC DNA]</scope>
    <source>
        <strain evidence="2 3">WF-2</strain>
    </source>
</reference>
<evidence type="ECO:0000313" key="2">
    <source>
        <dbReference type="EMBL" id="RFP59083.1"/>
    </source>
</evidence>
<sequence>MTARPPAPAATTTALAAFLRGVERRAALFAQLQCGDAGSGDAALAQVLPAFAAEARQWPLADWDRRFWSGLLATPMLRAVPRHAHWPAPFAALARLGGGPRAALLLRLVAGLEEAEAAAVLGIAAPTYRLALQRAVPRRTDGRADMQAWHALEAAVATALRQLPAQRLAALARLREAALAGAGADVAPASRARPRPSSRRGTAAAPPRWLLPLLWSALAACALAFAATFLPALHAPPAADGSQRIQRAPLPAAAPMATFDPHTALLSHPDFDWLLAAPDPALLRDLDFYAWYAAELAAQPAAALPLADAAQPLPAVAGENADATP</sequence>
<feature type="region of interest" description="Disordered" evidence="1">
    <location>
        <begin position="185"/>
        <end position="204"/>
    </location>
</feature>